<evidence type="ECO:0000256" key="1">
    <source>
        <dbReference type="SAM" id="Phobius"/>
    </source>
</evidence>
<comment type="caution">
    <text evidence="2">The sequence shown here is derived from an EMBL/GenBank/DDBJ whole genome shotgun (WGS) entry which is preliminary data.</text>
</comment>
<evidence type="ECO:0000313" key="3">
    <source>
        <dbReference type="Proteomes" id="UP000239895"/>
    </source>
</evidence>
<dbReference type="RefSeq" id="WP_125206524.1">
    <property type="nucleotide sequence ID" value="NZ_PVTX01000006.1"/>
</dbReference>
<evidence type="ECO:0000313" key="2">
    <source>
        <dbReference type="EMBL" id="PRZ06509.1"/>
    </source>
</evidence>
<accession>A0ABX5EDM7</accession>
<name>A0ABX5EDM7_9MICO</name>
<sequence>MPGPAAPPPETGPLPPPGTRPGGALVAVLVAVGLEAVAMVIFAGAVVVELVGGRSGSTGVSVFVVLFFLGLAALLVGSGRALWRGRRRGRSPVAGWQIFQGILGVSLLTSGSPAAVAGGIALLVLAAGTLLGLMTRSVLEHTAD</sequence>
<keyword evidence="1" id="KW-0472">Membrane</keyword>
<keyword evidence="1" id="KW-1133">Transmembrane helix</keyword>
<gene>
    <name evidence="2" type="ORF">BCL65_106184</name>
</gene>
<keyword evidence="1" id="KW-0812">Transmembrane</keyword>
<evidence type="ECO:0008006" key="4">
    <source>
        <dbReference type="Google" id="ProtNLM"/>
    </source>
</evidence>
<feature type="transmembrane region" description="Helical" evidence="1">
    <location>
        <begin position="114"/>
        <end position="134"/>
    </location>
</feature>
<protein>
    <recommendedName>
        <fullName evidence="4">Integral membrane protein</fullName>
    </recommendedName>
</protein>
<feature type="transmembrane region" description="Helical" evidence="1">
    <location>
        <begin position="60"/>
        <end position="79"/>
    </location>
</feature>
<dbReference type="Proteomes" id="UP000239895">
    <property type="component" value="Unassembled WGS sequence"/>
</dbReference>
<keyword evidence="3" id="KW-1185">Reference proteome</keyword>
<organism evidence="2 3">
    <name type="scientific">Isoptericola halotolerans</name>
    <dbReference type="NCBI Taxonomy" id="300560"/>
    <lineage>
        <taxon>Bacteria</taxon>
        <taxon>Bacillati</taxon>
        <taxon>Actinomycetota</taxon>
        <taxon>Actinomycetes</taxon>
        <taxon>Micrococcales</taxon>
        <taxon>Promicromonosporaceae</taxon>
        <taxon>Isoptericola</taxon>
    </lineage>
</organism>
<reference evidence="2 3" key="1">
    <citation type="submission" date="2018-03" db="EMBL/GenBank/DDBJ databases">
        <title>Comparative analysis of microorganisms from saline springs in Andes Mountain Range, Colombia.</title>
        <authorList>
            <person name="Rubin E."/>
        </authorList>
    </citation>
    <scope>NUCLEOTIDE SEQUENCE [LARGE SCALE GENOMIC DNA]</scope>
    <source>
        <strain evidence="2 3">CG 23</strain>
    </source>
</reference>
<feature type="transmembrane region" description="Helical" evidence="1">
    <location>
        <begin position="24"/>
        <end position="48"/>
    </location>
</feature>
<dbReference type="EMBL" id="PVTX01000006">
    <property type="protein sequence ID" value="PRZ06509.1"/>
    <property type="molecule type" value="Genomic_DNA"/>
</dbReference>
<proteinExistence type="predicted"/>